<feature type="transmembrane region" description="Helical" evidence="5">
    <location>
        <begin position="131"/>
        <end position="152"/>
    </location>
</feature>
<dbReference type="OrthoDB" id="6548917at2"/>
<feature type="transmembrane region" description="Helical" evidence="5">
    <location>
        <begin position="220"/>
        <end position="240"/>
    </location>
</feature>
<organism evidence="6 8">
    <name type="scientific">Legionella feeleii</name>
    <dbReference type="NCBI Taxonomy" id="453"/>
    <lineage>
        <taxon>Bacteria</taxon>
        <taxon>Pseudomonadati</taxon>
        <taxon>Pseudomonadota</taxon>
        <taxon>Gammaproteobacteria</taxon>
        <taxon>Legionellales</taxon>
        <taxon>Legionellaceae</taxon>
        <taxon>Legionella</taxon>
    </lineage>
</organism>
<reference evidence="6 8" key="1">
    <citation type="submission" date="2015-11" db="EMBL/GenBank/DDBJ databases">
        <title>Genomic analysis of 38 Legionella species identifies large and diverse effector repertoires.</title>
        <authorList>
            <person name="Burstein D."/>
            <person name="Amaro F."/>
            <person name="Zusman T."/>
            <person name="Lifshitz Z."/>
            <person name="Cohen O."/>
            <person name="Gilbert J.A."/>
            <person name="Pupko T."/>
            <person name="Shuman H.A."/>
            <person name="Segal G."/>
        </authorList>
    </citation>
    <scope>NUCLEOTIDE SEQUENCE [LARGE SCALE GENOMIC DNA]</scope>
    <source>
        <strain evidence="6 8">WO-44C</strain>
    </source>
</reference>
<dbReference type="InterPro" id="IPR003689">
    <property type="entry name" value="ZIP"/>
</dbReference>
<evidence type="ECO:0000313" key="6">
    <source>
        <dbReference type="EMBL" id="KTC96291.1"/>
    </source>
</evidence>
<dbReference type="GO" id="GO:0016020">
    <property type="term" value="C:membrane"/>
    <property type="evidence" value="ECO:0007669"/>
    <property type="project" value="UniProtKB-SubCell"/>
</dbReference>
<dbReference type="AlphaFoldDB" id="A0A0W0TL31"/>
<gene>
    <name evidence="6" type="ORF">Lfee_2089</name>
    <name evidence="7" type="ORF">NCTC12022_03355</name>
</gene>
<dbReference type="EMBL" id="UASS01000039">
    <property type="protein sequence ID" value="SPX62593.1"/>
    <property type="molecule type" value="Genomic_DNA"/>
</dbReference>
<dbReference type="Pfam" id="PF02535">
    <property type="entry name" value="Zip"/>
    <property type="match status" value="1"/>
</dbReference>
<feature type="transmembrane region" description="Helical" evidence="5">
    <location>
        <begin position="104"/>
        <end position="125"/>
    </location>
</feature>
<comment type="subcellular location">
    <subcellularLocation>
        <location evidence="1">Membrane</location>
        <topology evidence="1">Multi-pass membrane protein</topology>
    </subcellularLocation>
</comment>
<feature type="transmembrane region" description="Helical" evidence="5">
    <location>
        <begin position="164"/>
        <end position="183"/>
    </location>
</feature>
<dbReference type="PATRIC" id="fig|453.4.peg.2289"/>
<evidence type="ECO:0000256" key="2">
    <source>
        <dbReference type="ARBA" id="ARBA00022692"/>
    </source>
</evidence>
<dbReference type="GO" id="GO:0046873">
    <property type="term" value="F:metal ion transmembrane transporter activity"/>
    <property type="evidence" value="ECO:0007669"/>
    <property type="project" value="InterPro"/>
</dbReference>
<keyword evidence="2 5" id="KW-0812">Transmembrane</keyword>
<name>A0A0W0TL31_9GAMM</name>
<evidence type="ECO:0000313" key="9">
    <source>
        <dbReference type="Proteomes" id="UP000251942"/>
    </source>
</evidence>
<dbReference type="Proteomes" id="UP000251942">
    <property type="component" value="Unassembled WGS sequence"/>
</dbReference>
<evidence type="ECO:0000256" key="3">
    <source>
        <dbReference type="ARBA" id="ARBA00022989"/>
    </source>
</evidence>
<evidence type="ECO:0000256" key="4">
    <source>
        <dbReference type="ARBA" id="ARBA00023136"/>
    </source>
</evidence>
<accession>A0A0W0TL31</accession>
<feature type="transmembrane region" description="Helical" evidence="5">
    <location>
        <begin position="9"/>
        <end position="30"/>
    </location>
</feature>
<keyword evidence="4 5" id="KW-0472">Membrane</keyword>
<keyword evidence="3 5" id="KW-1133">Transmembrane helix</keyword>
<dbReference type="Proteomes" id="UP000054698">
    <property type="component" value="Unassembled WGS sequence"/>
</dbReference>
<sequence length="245" mass="25674">MIVTSLPTIALYSLAPALGMILGGAIASVYQPNEKLTSATQHFAAGVVFAAVAKELLPKLGAENEPIVLIIGFSLGVISMLLLKKFSNRLMENEEQRKGISLGLVSAVGVDLFIDGILIGVSFLAGARGGILIAIALAMEILFLGLSTTATLGSRSVGIKTRLLLSFCLALLIPIGSIVGAALLSQLPIVITDGFLAFGVAALLYLVTEELLTEAHEQEFTETPVITACFFIGFLCILLLENLAS</sequence>
<evidence type="ECO:0000313" key="8">
    <source>
        <dbReference type="Proteomes" id="UP000054698"/>
    </source>
</evidence>
<reference evidence="7 9" key="2">
    <citation type="submission" date="2018-06" db="EMBL/GenBank/DDBJ databases">
        <authorList>
            <consortium name="Pathogen Informatics"/>
            <person name="Doyle S."/>
        </authorList>
    </citation>
    <scope>NUCLEOTIDE SEQUENCE [LARGE SCALE GENOMIC DNA]</scope>
    <source>
        <strain evidence="7 9">NCTC12022</strain>
    </source>
</reference>
<dbReference type="RefSeq" id="WP_058446557.1">
    <property type="nucleotide sequence ID" value="NZ_CAAAHT010000001.1"/>
</dbReference>
<dbReference type="STRING" id="453.Lfee_2089"/>
<evidence type="ECO:0000256" key="5">
    <source>
        <dbReference type="SAM" id="Phobius"/>
    </source>
</evidence>
<evidence type="ECO:0000313" key="7">
    <source>
        <dbReference type="EMBL" id="SPX62593.1"/>
    </source>
</evidence>
<proteinExistence type="predicted"/>
<keyword evidence="8" id="KW-1185">Reference proteome</keyword>
<feature type="transmembrane region" description="Helical" evidence="5">
    <location>
        <begin position="66"/>
        <end position="83"/>
    </location>
</feature>
<evidence type="ECO:0000256" key="1">
    <source>
        <dbReference type="ARBA" id="ARBA00004141"/>
    </source>
</evidence>
<protein>
    <submittedName>
        <fullName evidence="6">Integral membrane protein</fullName>
    </submittedName>
    <submittedName>
        <fullName evidence="7">ZIP family zinc transporter</fullName>
    </submittedName>
</protein>
<dbReference type="EMBL" id="LNYB01000081">
    <property type="protein sequence ID" value="KTC96291.1"/>
    <property type="molecule type" value="Genomic_DNA"/>
</dbReference>
<feature type="transmembrane region" description="Helical" evidence="5">
    <location>
        <begin position="189"/>
        <end position="208"/>
    </location>
</feature>